<sequence length="213" mass="24940">MKEYYSCIIQQRPNQGTTLLTGGRLFQQYLVDAYNAVEEQRLKWTRNNQDTLRVDLYHNLCDVVTRGDTSAVRLGKRIVLPRTFTGSPRYMIRNYQDAMALCRAYGNPDLFITFTSNLKWPEIAKMLAYFTGQKAHDRPEVGTRIFKLKLTELLDDLAKKHVFGQSEAVLYVIEFQKRVVYVIEFQKRGLPHAYILLWLEEHLNGELPNLFEK</sequence>
<dbReference type="Proteomes" id="UP001151760">
    <property type="component" value="Unassembled WGS sequence"/>
</dbReference>
<reference evidence="2" key="1">
    <citation type="journal article" date="2022" name="Int. J. Mol. Sci.">
        <title>Draft Genome of Tanacetum Coccineum: Genomic Comparison of Closely Related Tanacetum-Family Plants.</title>
        <authorList>
            <person name="Yamashiro T."/>
            <person name="Shiraishi A."/>
            <person name="Nakayama K."/>
            <person name="Satake H."/>
        </authorList>
    </citation>
    <scope>NUCLEOTIDE SEQUENCE</scope>
</reference>
<dbReference type="Pfam" id="PF14214">
    <property type="entry name" value="Helitron_like_N"/>
    <property type="match status" value="1"/>
</dbReference>
<feature type="domain" description="Helitron helicase-like" evidence="1">
    <location>
        <begin position="4"/>
        <end position="178"/>
    </location>
</feature>
<dbReference type="InterPro" id="IPR025476">
    <property type="entry name" value="Helitron_helicase-like"/>
</dbReference>
<protein>
    <recommendedName>
        <fullName evidence="1">Helitron helicase-like domain-containing protein</fullName>
    </recommendedName>
</protein>
<dbReference type="EMBL" id="BQNB010012554">
    <property type="protein sequence ID" value="GJT05021.1"/>
    <property type="molecule type" value="Genomic_DNA"/>
</dbReference>
<dbReference type="PANTHER" id="PTHR45786:SF74">
    <property type="entry name" value="ATP-DEPENDENT DNA HELICASE"/>
    <property type="match status" value="1"/>
</dbReference>
<accession>A0ABQ5ARV3</accession>
<comment type="caution">
    <text evidence="2">The sequence shown here is derived from an EMBL/GenBank/DDBJ whole genome shotgun (WGS) entry which is preliminary data.</text>
</comment>
<evidence type="ECO:0000313" key="2">
    <source>
        <dbReference type="EMBL" id="GJT05021.1"/>
    </source>
</evidence>
<proteinExistence type="predicted"/>
<dbReference type="PANTHER" id="PTHR45786">
    <property type="entry name" value="DNA BINDING PROTEIN-LIKE"/>
    <property type="match status" value="1"/>
</dbReference>
<reference evidence="2" key="2">
    <citation type="submission" date="2022-01" db="EMBL/GenBank/DDBJ databases">
        <authorList>
            <person name="Yamashiro T."/>
            <person name="Shiraishi A."/>
            <person name="Satake H."/>
            <person name="Nakayama K."/>
        </authorList>
    </citation>
    <scope>NUCLEOTIDE SEQUENCE</scope>
</reference>
<evidence type="ECO:0000313" key="3">
    <source>
        <dbReference type="Proteomes" id="UP001151760"/>
    </source>
</evidence>
<gene>
    <name evidence="2" type="ORF">Tco_0839483</name>
</gene>
<keyword evidence="3" id="KW-1185">Reference proteome</keyword>
<evidence type="ECO:0000259" key="1">
    <source>
        <dbReference type="Pfam" id="PF14214"/>
    </source>
</evidence>
<organism evidence="2 3">
    <name type="scientific">Tanacetum coccineum</name>
    <dbReference type="NCBI Taxonomy" id="301880"/>
    <lineage>
        <taxon>Eukaryota</taxon>
        <taxon>Viridiplantae</taxon>
        <taxon>Streptophyta</taxon>
        <taxon>Embryophyta</taxon>
        <taxon>Tracheophyta</taxon>
        <taxon>Spermatophyta</taxon>
        <taxon>Magnoliopsida</taxon>
        <taxon>eudicotyledons</taxon>
        <taxon>Gunneridae</taxon>
        <taxon>Pentapetalae</taxon>
        <taxon>asterids</taxon>
        <taxon>campanulids</taxon>
        <taxon>Asterales</taxon>
        <taxon>Asteraceae</taxon>
        <taxon>Asteroideae</taxon>
        <taxon>Anthemideae</taxon>
        <taxon>Anthemidinae</taxon>
        <taxon>Tanacetum</taxon>
    </lineage>
</organism>
<name>A0ABQ5ARV3_9ASTR</name>